<feature type="region of interest" description="Disordered" evidence="1">
    <location>
        <begin position="1"/>
        <end position="53"/>
    </location>
</feature>
<feature type="compositionally biased region" description="Basic and acidic residues" evidence="1">
    <location>
        <begin position="39"/>
        <end position="49"/>
    </location>
</feature>
<dbReference type="InterPro" id="IPR003018">
    <property type="entry name" value="GAF"/>
</dbReference>
<protein>
    <submittedName>
        <fullName evidence="3">cGMP-dependent 3',5'-cyclic phosphodiesterase</fullName>
    </submittedName>
</protein>
<sequence>MFVVETRRNSSPQIGVVTSHGNSLSSENDSLTFNTDDGANGRDSEDTSRRSPPIAEASALDRQSLLLRAVTSRRSQSTRPPHSVSTAANSNRGDHHVIITPRSQQLRNARCGEITEPQRPFRAAASAINVINERNRMASPRGGANSNSNGSKTPQSEVVEPACPPDCISPLVCKRLLSLSEDMNLLVRNITKEAKTLVHAETCSLFLLDKEHSELVAEVFEKNGTSDEYLTEIRMPLSQGIVGHVASTGQMMNVKDVYSHPYFYPKVDERTGFVTRNILCFPIKDSSVEGVSLWISWNKVIQRFDAHAIVIHSGDFCGRSKGKEERLQPAVSEGDPQ</sequence>
<feature type="region of interest" description="Disordered" evidence="1">
    <location>
        <begin position="133"/>
        <end position="158"/>
    </location>
</feature>
<dbReference type="SUPFAM" id="SSF55781">
    <property type="entry name" value="GAF domain-like"/>
    <property type="match status" value="1"/>
</dbReference>
<evidence type="ECO:0000313" key="3">
    <source>
        <dbReference type="EMBL" id="KHN78343.1"/>
    </source>
</evidence>
<dbReference type="SMART" id="SM00065">
    <property type="entry name" value="GAF"/>
    <property type="match status" value="1"/>
</dbReference>
<comment type="caution">
    <text evidence="3">The sequence shown here is derived from an EMBL/GenBank/DDBJ whole genome shotgun (WGS) entry which is preliminary data.</text>
</comment>
<dbReference type="AlphaFoldDB" id="A0A0B2V9Y7"/>
<feature type="region of interest" description="Disordered" evidence="1">
    <location>
        <begin position="71"/>
        <end position="95"/>
    </location>
</feature>
<accession>A0A0B2V9Y7</accession>
<evidence type="ECO:0000259" key="2">
    <source>
        <dbReference type="SMART" id="SM00065"/>
    </source>
</evidence>
<gene>
    <name evidence="3" type="primary">Pde2a</name>
    <name evidence="3" type="ORF">Tcan_17109</name>
</gene>
<proteinExistence type="predicted"/>
<keyword evidence="4" id="KW-1185">Reference proteome</keyword>
<evidence type="ECO:0000313" key="4">
    <source>
        <dbReference type="Proteomes" id="UP000031036"/>
    </source>
</evidence>
<evidence type="ECO:0000256" key="1">
    <source>
        <dbReference type="SAM" id="MobiDB-lite"/>
    </source>
</evidence>
<feature type="compositionally biased region" description="Polar residues" evidence="1">
    <location>
        <begin position="72"/>
        <end position="91"/>
    </location>
</feature>
<dbReference type="Gene3D" id="3.30.450.40">
    <property type="match status" value="1"/>
</dbReference>
<dbReference type="EMBL" id="JPKZ01002111">
    <property type="protein sequence ID" value="KHN78343.1"/>
    <property type="molecule type" value="Genomic_DNA"/>
</dbReference>
<dbReference type="Proteomes" id="UP000031036">
    <property type="component" value="Unassembled WGS sequence"/>
</dbReference>
<name>A0A0B2V9Y7_TOXCA</name>
<feature type="domain" description="GAF" evidence="2">
    <location>
        <begin position="182"/>
        <end position="321"/>
    </location>
</feature>
<dbReference type="Pfam" id="PF01590">
    <property type="entry name" value="GAF"/>
    <property type="match status" value="1"/>
</dbReference>
<reference evidence="3 4" key="1">
    <citation type="submission" date="2014-11" db="EMBL/GenBank/DDBJ databases">
        <title>Genetic blueprint of the zoonotic pathogen Toxocara canis.</title>
        <authorList>
            <person name="Zhu X.-Q."/>
            <person name="Korhonen P.K."/>
            <person name="Cai H."/>
            <person name="Young N.D."/>
            <person name="Nejsum P."/>
            <person name="von Samson-Himmelstjerna G."/>
            <person name="Boag P.R."/>
            <person name="Tan P."/>
            <person name="Li Q."/>
            <person name="Min J."/>
            <person name="Yang Y."/>
            <person name="Wang X."/>
            <person name="Fang X."/>
            <person name="Hall R.S."/>
            <person name="Hofmann A."/>
            <person name="Sternberg P.W."/>
            <person name="Jex A.R."/>
            <person name="Gasser R.B."/>
        </authorList>
    </citation>
    <scope>NUCLEOTIDE SEQUENCE [LARGE SCALE GENOMIC DNA]</scope>
    <source>
        <strain evidence="3">PN_DK_2014</strain>
    </source>
</reference>
<organism evidence="3 4">
    <name type="scientific">Toxocara canis</name>
    <name type="common">Canine roundworm</name>
    <dbReference type="NCBI Taxonomy" id="6265"/>
    <lineage>
        <taxon>Eukaryota</taxon>
        <taxon>Metazoa</taxon>
        <taxon>Ecdysozoa</taxon>
        <taxon>Nematoda</taxon>
        <taxon>Chromadorea</taxon>
        <taxon>Rhabditida</taxon>
        <taxon>Spirurina</taxon>
        <taxon>Ascaridomorpha</taxon>
        <taxon>Ascaridoidea</taxon>
        <taxon>Toxocaridae</taxon>
        <taxon>Toxocara</taxon>
    </lineage>
</organism>
<dbReference type="OrthoDB" id="295473at2759"/>
<dbReference type="InterPro" id="IPR029016">
    <property type="entry name" value="GAF-like_dom_sf"/>
</dbReference>
<dbReference type="STRING" id="6265.A0A0B2V9Y7"/>
<feature type="compositionally biased region" description="Polar residues" evidence="1">
    <location>
        <begin position="144"/>
        <end position="156"/>
    </location>
</feature>
<feature type="compositionally biased region" description="Polar residues" evidence="1">
    <location>
        <begin position="19"/>
        <end position="37"/>
    </location>
</feature>